<organism evidence="3 4">
    <name type="scientific">Accipiter nisus</name>
    <name type="common">Eurasian sparrowhawk</name>
    <dbReference type="NCBI Taxonomy" id="211598"/>
    <lineage>
        <taxon>Eukaryota</taxon>
        <taxon>Metazoa</taxon>
        <taxon>Chordata</taxon>
        <taxon>Craniata</taxon>
        <taxon>Vertebrata</taxon>
        <taxon>Euteleostomi</taxon>
        <taxon>Archelosauria</taxon>
        <taxon>Archosauria</taxon>
        <taxon>Dinosauria</taxon>
        <taxon>Saurischia</taxon>
        <taxon>Theropoda</taxon>
        <taxon>Coelurosauria</taxon>
        <taxon>Aves</taxon>
        <taxon>Neognathae</taxon>
        <taxon>Neoaves</taxon>
        <taxon>Telluraves</taxon>
        <taxon>Accipitrimorphae</taxon>
        <taxon>Accipitriformes</taxon>
        <taxon>Accipitridae</taxon>
        <taxon>Accipitrinae</taxon>
        <taxon>Accipiter</taxon>
    </lineage>
</organism>
<dbReference type="PANTHER" id="PTHR21193:SF3">
    <property type="entry name" value="OXIDOREDUCTASE-LIKE DOMAIN-CONTAINING PROTEIN 1"/>
    <property type="match status" value="1"/>
</dbReference>
<evidence type="ECO:0000313" key="3">
    <source>
        <dbReference type="Ensembl" id="ENSANIP00000016818.1"/>
    </source>
</evidence>
<proteinExistence type="predicted"/>
<feature type="compositionally biased region" description="Low complexity" evidence="1">
    <location>
        <begin position="113"/>
        <end position="127"/>
    </location>
</feature>
<evidence type="ECO:0000256" key="1">
    <source>
        <dbReference type="SAM" id="MobiDB-lite"/>
    </source>
</evidence>
<reference evidence="3" key="2">
    <citation type="submission" date="2025-09" db="UniProtKB">
        <authorList>
            <consortium name="Ensembl"/>
        </authorList>
    </citation>
    <scope>IDENTIFICATION</scope>
</reference>
<dbReference type="GO" id="GO:0005739">
    <property type="term" value="C:mitochondrion"/>
    <property type="evidence" value="ECO:0007669"/>
    <property type="project" value="TreeGrafter"/>
</dbReference>
<dbReference type="Proteomes" id="UP000694541">
    <property type="component" value="Unplaced"/>
</dbReference>
<evidence type="ECO:0000313" key="4">
    <source>
        <dbReference type="Proteomes" id="UP000694541"/>
    </source>
</evidence>
<dbReference type="InterPro" id="IPR019180">
    <property type="entry name" value="Oxidoreductase-like_N"/>
</dbReference>
<dbReference type="AlphaFoldDB" id="A0A8B9NBQ4"/>
<evidence type="ECO:0000259" key="2">
    <source>
        <dbReference type="Pfam" id="PF09791"/>
    </source>
</evidence>
<sequence>MAPPLPTRPPRHHFRFPSDPHRPRPRPPASYWLLLAATPSLADRPGLLLVGRVVLRATSCPGRCGRMLLRGARGLPLVGTGSCRGMLRERVPHPHPSNVSGLRELSDTPAKAGGTSDTPGSDGGTDTPKGEVGVPPAAPSIPPPPTHCCGTGCPSCVWVGYVEELLERYRDGGARALAAIEEHVEDENIKMILRMEIKLRTEKK</sequence>
<feature type="region of interest" description="Disordered" evidence="1">
    <location>
        <begin position="1"/>
        <end position="25"/>
    </location>
</feature>
<dbReference type="InterPro" id="IPR039251">
    <property type="entry name" value="OXLD1"/>
</dbReference>
<keyword evidence="4" id="KW-1185">Reference proteome</keyword>
<accession>A0A8B9NBQ4</accession>
<dbReference type="Ensembl" id="ENSANIT00000017399.1">
    <property type="protein sequence ID" value="ENSANIP00000016818.1"/>
    <property type="gene ID" value="ENSANIG00000011445.1"/>
</dbReference>
<reference evidence="3" key="1">
    <citation type="submission" date="2025-08" db="UniProtKB">
        <authorList>
            <consortium name="Ensembl"/>
        </authorList>
    </citation>
    <scope>IDENTIFICATION</scope>
</reference>
<dbReference type="PANTHER" id="PTHR21193">
    <property type="entry name" value="OXIDOREDUCTASE-LIKE DOMAIN-CONTAINING PROTEIN 1"/>
    <property type="match status" value="1"/>
</dbReference>
<feature type="region of interest" description="Disordered" evidence="1">
    <location>
        <begin position="88"/>
        <end position="139"/>
    </location>
</feature>
<feature type="domain" description="Oxidoreductase-like" evidence="2">
    <location>
        <begin position="139"/>
        <end position="170"/>
    </location>
</feature>
<protein>
    <submittedName>
        <fullName evidence="3">Oxidoreductase like domain containing 1</fullName>
    </submittedName>
</protein>
<name>A0A8B9NBQ4_9AVES</name>
<dbReference type="Pfam" id="PF09791">
    <property type="entry name" value="Oxidored-like"/>
    <property type="match status" value="1"/>
</dbReference>